<dbReference type="EMBL" id="CP012898">
    <property type="protein sequence ID" value="ALJ06138.1"/>
    <property type="molecule type" value="Genomic_DNA"/>
</dbReference>
<dbReference type="OrthoDB" id="5735516at2"/>
<accession>A0A0P0DB46</accession>
<evidence type="ECO:0000313" key="2">
    <source>
        <dbReference type="Proteomes" id="UP000057981"/>
    </source>
</evidence>
<name>A0A0P0DB46_9FLAO</name>
<gene>
    <name evidence="1" type="ORF">APS56_13815</name>
</gene>
<dbReference type="RefSeq" id="WP_054729470.1">
    <property type="nucleotide sequence ID" value="NZ_CP012898.1"/>
</dbReference>
<evidence type="ECO:0000313" key="1">
    <source>
        <dbReference type="EMBL" id="ALJ06138.1"/>
    </source>
</evidence>
<dbReference type="InterPro" id="IPR046525">
    <property type="entry name" value="DUF6702"/>
</dbReference>
<sequence length="166" mass="19762">MKYLRFFIVVFFPLLAFTTVHKYYISVTEINFIQERKSVQITSRIFIDDFESLLRERYDKSITLAVNSESKTTEQYIEKYLKQKMNFKINGKEVNFDFIGKEYDRDVMICYLEITGVKSISTFEVSNAVLFDLFEDQKNIIKTKINSQQKSHILILQKDKILLSYN</sequence>
<dbReference type="KEGG" id="ahz:APS56_13815"/>
<dbReference type="STRING" id="1736674.APS56_13815"/>
<organism evidence="1 2">
    <name type="scientific">Pseudalgibacter alginicilyticus</name>
    <dbReference type="NCBI Taxonomy" id="1736674"/>
    <lineage>
        <taxon>Bacteria</taxon>
        <taxon>Pseudomonadati</taxon>
        <taxon>Bacteroidota</taxon>
        <taxon>Flavobacteriia</taxon>
        <taxon>Flavobacteriales</taxon>
        <taxon>Flavobacteriaceae</taxon>
        <taxon>Pseudalgibacter</taxon>
    </lineage>
</organism>
<keyword evidence="2" id="KW-1185">Reference proteome</keyword>
<proteinExistence type="predicted"/>
<dbReference type="Proteomes" id="UP000057981">
    <property type="component" value="Chromosome"/>
</dbReference>
<dbReference type="PATRIC" id="fig|1736674.3.peg.2822"/>
<dbReference type="AlphaFoldDB" id="A0A0P0DB46"/>
<reference evidence="1 2" key="1">
    <citation type="submission" date="2015-10" db="EMBL/GenBank/DDBJ databases">
        <authorList>
            <person name="Gilbert D.G."/>
        </authorList>
    </citation>
    <scope>NUCLEOTIDE SEQUENCE [LARGE SCALE GENOMIC DNA]</scope>
    <source>
        <strain evidence="2">HZ-22</strain>
    </source>
</reference>
<protein>
    <submittedName>
        <fullName evidence="1">Peptidase E</fullName>
    </submittedName>
</protein>
<dbReference type="Pfam" id="PF20420">
    <property type="entry name" value="DUF6702"/>
    <property type="match status" value="1"/>
</dbReference>